<sequence>MSKMNCIAAALAALTVGVAAVPAHAADDFPSKPITVLVGFAPGGPTDAIGRVVFRRVSELLGKPVIIENKPGAGGNIASQELVRAKADGYTLLYAASSMATATALYHRDDLNPKTEMTTAGCSVAVPLLLLTARKVGKADAASFFQQMQGKPGSYFLGSSGTGSMDHLVALDIANRLKTSFQHVPYRGNGPALTDVASDNVDFMYSGAFNSALPFIQSGQVTALAVTSAHRSPSLPNVPTLSESVSGLEGYEAGTWQVLMAPKGTPAAVLDKLNNALQEALKDPEVQKSLKFQAAEPMGLDRAECRAFVGKEFDRWSATIGELGIKPD</sequence>
<dbReference type="Gene3D" id="3.40.190.10">
    <property type="entry name" value="Periplasmic binding protein-like II"/>
    <property type="match status" value="1"/>
</dbReference>
<dbReference type="EMBL" id="VLTJ01000029">
    <property type="protein sequence ID" value="TSH92990.1"/>
    <property type="molecule type" value="Genomic_DNA"/>
</dbReference>
<proteinExistence type="inferred from homology"/>
<gene>
    <name evidence="3" type="ORF">FOZ76_16525</name>
</gene>
<dbReference type="CDD" id="cd07012">
    <property type="entry name" value="PBP2_Bug_TTT"/>
    <property type="match status" value="1"/>
</dbReference>
<dbReference type="InterPro" id="IPR042100">
    <property type="entry name" value="Bug_dom1"/>
</dbReference>
<evidence type="ECO:0000313" key="4">
    <source>
        <dbReference type="Proteomes" id="UP000318405"/>
    </source>
</evidence>
<dbReference type="OrthoDB" id="8678477at2"/>
<dbReference type="PANTHER" id="PTHR42928">
    <property type="entry name" value="TRICARBOXYLATE-BINDING PROTEIN"/>
    <property type="match status" value="1"/>
</dbReference>
<dbReference type="RefSeq" id="WP_143949356.1">
    <property type="nucleotide sequence ID" value="NZ_BAABMB010000001.1"/>
</dbReference>
<keyword evidence="4" id="KW-1185">Reference proteome</keyword>
<feature type="chain" id="PRO_5022235837" evidence="2">
    <location>
        <begin position="26"/>
        <end position="328"/>
    </location>
</feature>
<evidence type="ECO:0000256" key="2">
    <source>
        <dbReference type="SAM" id="SignalP"/>
    </source>
</evidence>
<dbReference type="AlphaFoldDB" id="A0A556AJE6"/>
<protein>
    <submittedName>
        <fullName evidence="3">Tripartite tricarboxylate transporter substrate binding protein</fullName>
    </submittedName>
</protein>
<comment type="similarity">
    <text evidence="1">Belongs to the UPF0065 (bug) family.</text>
</comment>
<name>A0A556AJE6_9BURK</name>
<dbReference type="Pfam" id="PF03401">
    <property type="entry name" value="TctC"/>
    <property type="match status" value="1"/>
</dbReference>
<dbReference type="PANTHER" id="PTHR42928:SF5">
    <property type="entry name" value="BLR1237 PROTEIN"/>
    <property type="match status" value="1"/>
</dbReference>
<dbReference type="PIRSF" id="PIRSF017082">
    <property type="entry name" value="YflP"/>
    <property type="match status" value="1"/>
</dbReference>
<comment type="caution">
    <text evidence="3">The sequence shown here is derived from an EMBL/GenBank/DDBJ whole genome shotgun (WGS) entry which is preliminary data.</text>
</comment>
<dbReference type="SUPFAM" id="SSF53850">
    <property type="entry name" value="Periplasmic binding protein-like II"/>
    <property type="match status" value="1"/>
</dbReference>
<dbReference type="Proteomes" id="UP000318405">
    <property type="component" value="Unassembled WGS sequence"/>
</dbReference>
<evidence type="ECO:0000313" key="3">
    <source>
        <dbReference type="EMBL" id="TSH92990.1"/>
    </source>
</evidence>
<feature type="signal peptide" evidence="2">
    <location>
        <begin position="1"/>
        <end position="25"/>
    </location>
</feature>
<evidence type="ECO:0000256" key="1">
    <source>
        <dbReference type="ARBA" id="ARBA00006987"/>
    </source>
</evidence>
<dbReference type="InterPro" id="IPR005064">
    <property type="entry name" value="BUG"/>
</dbReference>
<dbReference type="Gene3D" id="3.40.190.150">
    <property type="entry name" value="Bordetella uptake gene, domain 1"/>
    <property type="match status" value="1"/>
</dbReference>
<keyword evidence="2" id="KW-0732">Signal</keyword>
<reference evidence="3 4" key="1">
    <citation type="submission" date="2019-07" db="EMBL/GenBank/DDBJ databases">
        <title>Qingshengfaniella alkalisoli gen. nov., sp. nov., isolated from saline soil.</title>
        <authorList>
            <person name="Xu L."/>
            <person name="Huang X.-X."/>
            <person name="Sun J.-Q."/>
        </authorList>
    </citation>
    <scope>NUCLEOTIDE SEQUENCE [LARGE SCALE GENOMIC DNA]</scope>
    <source>
        <strain evidence="3 4">DSM 27279</strain>
    </source>
</reference>
<organism evidence="3 4">
    <name type="scientific">Verticiella sediminum</name>
    <dbReference type="NCBI Taxonomy" id="1247510"/>
    <lineage>
        <taxon>Bacteria</taxon>
        <taxon>Pseudomonadati</taxon>
        <taxon>Pseudomonadota</taxon>
        <taxon>Betaproteobacteria</taxon>
        <taxon>Burkholderiales</taxon>
        <taxon>Alcaligenaceae</taxon>
        <taxon>Verticiella</taxon>
    </lineage>
</organism>
<accession>A0A556AJE6</accession>